<evidence type="ECO:0000256" key="1">
    <source>
        <dbReference type="ARBA" id="ARBA00006479"/>
    </source>
</evidence>
<dbReference type="InterPro" id="IPR043129">
    <property type="entry name" value="ATPase_NBD"/>
</dbReference>
<reference evidence="4" key="1">
    <citation type="journal article" date="2019" name="Int. J. Syst. Evol. Microbiol.">
        <title>The Global Catalogue of Microorganisms (GCM) 10K type strain sequencing project: providing services to taxonomists for standard genome sequencing and annotation.</title>
        <authorList>
            <consortium name="The Broad Institute Genomics Platform"/>
            <consortium name="The Broad Institute Genome Sequencing Center for Infectious Disease"/>
            <person name="Wu L."/>
            <person name="Ma J."/>
        </authorList>
    </citation>
    <scope>NUCLEOTIDE SEQUENCE [LARGE SCALE GENOMIC DNA]</scope>
    <source>
        <strain evidence="4">JCM 17687</strain>
    </source>
</reference>
<accession>A0ABP9JIT6</accession>
<proteinExistence type="inferred from homology"/>
<evidence type="ECO:0000313" key="4">
    <source>
        <dbReference type="Proteomes" id="UP001500427"/>
    </source>
</evidence>
<dbReference type="PANTHER" id="PTHR18964">
    <property type="entry name" value="ROK (REPRESSOR, ORF, KINASE) FAMILY"/>
    <property type="match status" value="1"/>
</dbReference>
<dbReference type="Pfam" id="PF12802">
    <property type="entry name" value="MarR_2"/>
    <property type="match status" value="1"/>
</dbReference>
<dbReference type="EMBL" id="BAABIW010000018">
    <property type="protein sequence ID" value="GAA5030464.1"/>
    <property type="molecule type" value="Genomic_DNA"/>
</dbReference>
<dbReference type="RefSeq" id="WP_345508091.1">
    <property type="nucleotide sequence ID" value="NZ_BAABIW010000018.1"/>
</dbReference>
<dbReference type="InterPro" id="IPR036390">
    <property type="entry name" value="WH_DNA-bd_sf"/>
</dbReference>
<dbReference type="Pfam" id="PF00480">
    <property type="entry name" value="ROK"/>
    <property type="match status" value="1"/>
</dbReference>
<comment type="similarity">
    <text evidence="1">Belongs to the ROK (NagC/XylR) family.</text>
</comment>
<keyword evidence="4" id="KW-1185">Reference proteome</keyword>
<dbReference type="PANTHER" id="PTHR18964:SF173">
    <property type="entry name" value="GLUCOKINASE"/>
    <property type="match status" value="1"/>
</dbReference>
<gene>
    <name evidence="3" type="ORF">GCM10023258_27730</name>
</gene>
<evidence type="ECO:0000259" key="2">
    <source>
        <dbReference type="Pfam" id="PF12802"/>
    </source>
</evidence>
<feature type="domain" description="HTH marR-type" evidence="2">
    <location>
        <begin position="4"/>
        <end position="54"/>
    </location>
</feature>
<dbReference type="Gene3D" id="3.30.420.40">
    <property type="match status" value="2"/>
</dbReference>
<protein>
    <submittedName>
        <fullName evidence="3">ROK family protein</fullName>
    </submittedName>
</protein>
<dbReference type="SUPFAM" id="SSF53067">
    <property type="entry name" value="Actin-like ATPase domain"/>
    <property type="match status" value="1"/>
</dbReference>
<evidence type="ECO:0000313" key="3">
    <source>
        <dbReference type="EMBL" id="GAA5030464.1"/>
    </source>
</evidence>
<dbReference type="InterPro" id="IPR049874">
    <property type="entry name" value="ROK_cs"/>
</dbReference>
<dbReference type="InterPro" id="IPR000835">
    <property type="entry name" value="HTH_MarR-typ"/>
</dbReference>
<dbReference type="PROSITE" id="PS01125">
    <property type="entry name" value="ROK"/>
    <property type="match status" value="1"/>
</dbReference>
<sequence>MTDGTTGTPGRVLALIRATGDVTRAELVERTGLSRATVGARLDGLQQAGLIAEAEVTSTSRGRPPSRFRFRHEGGALLIADSGATGVRLAVTDLAGSVLEQSRLALDIAAGPEPWLGAVVDAFTALLADLHLGVTDVRGIGLALPGPVDSVAGMVVSPPIMTGWDRYPIRTHLAAHFDAPVVVENDANAMAIGEHRLAHPEVSSMLMLKLATGIGAGLIAGGTIFRGADGAAGDIGHIQVVVPEEGAPPQCRCGNQGCIEAYAGGWAIVRDLREAGQQVASVHDAVQLIATGDPTATRLLRRAGRIVGIALSDAVSLLNPEVVVIGGELAGAENHLFAGIRESVYARSLPLATRRLQIVPATQREMAGVSGLVTAVCDHLYEPTRVDALLAAATT</sequence>
<dbReference type="Gene3D" id="1.10.10.10">
    <property type="entry name" value="Winged helix-like DNA-binding domain superfamily/Winged helix DNA-binding domain"/>
    <property type="match status" value="1"/>
</dbReference>
<dbReference type="InterPro" id="IPR036388">
    <property type="entry name" value="WH-like_DNA-bd_sf"/>
</dbReference>
<dbReference type="SUPFAM" id="SSF46785">
    <property type="entry name" value="Winged helix' DNA-binding domain"/>
    <property type="match status" value="1"/>
</dbReference>
<dbReference type="Proteomes" id="UP001500427">
    <property type="component" value="Unassembled WGS sequence"/>
</dbReference>
<organism evidence="3 4">
    <name type="scientific">Terrabacter aeriphilus</name>
    <dbReference type="NCBI Taxonomy" id="515662"/>
    <lineage>
        <taxon>Bacteria</taxon>
        <taxon>Bacillati</taxon>
        <taxon>Actinomycetota</taxon>
        <taxon>Actinomycetes</taxon>
        <taxon>Micrococcales</taxon>
        <taxon>Intrasporangiaceae</taxon>
        <taxon>Terrabacter</taxon>
    </lineage>
</organism>
<dbReference type="InterPro" id="IPR000600">
    <property type="entry name" value="ROK"/>
</dbReference>
<name>A0ABP9JIT6_9MICO</name>
<comment type="caution">
    <text evidence="3">The sequence shown here is derived from an EMBL/GenBank/DDBJ whole genome shotgun (WGS) entry which is preliminary data.</text>
</comment>